<reference evidence="1 3" key="1">
    <citation type="submission" date="2016-09" db="EMBL/GenBank/DDBJ databases">
        <authorList>
            <person name="Capua I."/>
            <person name="De Benedictis P."/>
            <person name="Joannis T."/>
            <person name="Lombin L.H."/>
            <person name="Cattoli G."/>
        </authorList>
    </citation>
    <scope>NUCLEOTIDE SEQUENCE [LARGE SCALE GENOMIC DNA]</scope>
    <source>
        <strain evidence="1 3">A7P-90m</strain>
    </source>
</reference>
<dbReference type="Proteomes" id="UP000199452">
    <property type="component" value="Unassembled WGS sequence"/>
</dbReference>
<sequence>VTVFIVAGFQKRKLQTIGGAKNGRSDAKKGYVEPKKWQNIHQANLNTLRFKT</sequence>
<name>A0A1G6N2I4_9BACT</name>
<organism evidence="1 3">
    <name type="scientific">Williamwhitmania taraxaci</name>
    <dbReference type="NCBI Taxonomy" id="1640674"/>
    <lineage>
        <taxon>Bacteria</taxon>
        <taxon>Pseudomonadati</taxon>
        <taxon>Bacteroidota</taxon>
        <taxon>Bacteroidia</taxon>
        <taxon>Bacteroidales</taxon>
        <taxon>Williamwhitmaniaceae</taxon>
        <taxon>Williamwhitmania</taxon>
    </lineage>
</organism>
<evidence type="ECO:0000313" key="3">
    <source>
        <dbReference type="Proteomes" id="UP000199452"/>
    </source>
</evidence>
<accession>A0A1G6N2I4</accession>
<gene>
    <name evidence="1" type="ORF">SAMN05216323_10401</name>
    <name evidence="2" type="ORF">SAMN05216323_10791</name>
</gene>
<keyword evidence="3" id="KW-1185">Reference proteome</keyword>
<dbReference type="EMBL" id="FMYP01000079">
    <property type="protein sequence ID" value="SDD07034.1"/>
    <property type="molecule type" value="Genomic_DNA"/>
</dbReference>
<proteinExistence type="predicted"/>
<dbReference type="EMBL" id="FMYP01000040">
    <property type="protein sequence ID" value="SDC61674.1"/>
    <property type="molecule type" value="Genomic_DNA"/>
</dbReference>
<protein>
    <submittedName>
        <fullName evidence="1">Uncharacterized protein</fullName>
    </submittedName>
</protein>
<evidence type="ECO:0000313" key="2">
    <source>
        <dbReference type="EMBL" id="SDD07034.1"/>
    </source>
</evidence>
<feature type="non-terminal residue" evidence="1">
    <location>
        <position position="1"/>
    </location>
</feature>
<evidence type="ECO:0000313" key="1">
    <source>
        <dbReference type="EMBL" id="SDC61674.1"/>
    </source>
</evidence>
<dbReference type="AlphaFoldDB" id="A0A1G6N2I4"/>